<dbReference type="InterPro" id="IPR016181">
    <property type="entry name" value="Acyl_CoA_acyltransferase"/>
</dbReference>
<evidence type="ECO:0000313" key="3">
    <source>
        <dbReference type="Proteomes" id="UP000516173"/>
    </source>
</evidence>
<dbReference type="RefSeq" id="WP_187687721.1">
    <property type="nucleotide sequence ID" value="NZ_AP023396.1"/>
</dbReference>
<protein>
    <submittedName>
        <fullName evidence="2">ElaA protein</fullName>
    </submittedName>
</protein>
<name>A0A7G1KHI5_9NOCA</name>
<accession>A0A7G1KHI5</accession>
<dbReference type="SUPFAM" id="SSF55729">
    <property type="entry name" value="Acyl-CoA N-acyltransferases (Nat)"/>
    <property type="match status" value="1"/>
</dbReference>
<organism evidence="2 3">
    <name type="scientific">Nocardia wallacei</name>
    <dbReference type="NCBI Taxonomy" id="480035"/>
    <lineage>
        <taxon>Bacteria</taxon>
        <taxon>Bacillati</taxon>
        <taxon>Actinomycetota</taxon>
        <taxon>Actinomycetes</taxon>
        <taxon>Mycobacteriales</taxon>
        <taxon>Nocardiaceae</taxon>
        <taxon>Nocardia</taxon>
    </lineage>
</organism>
<dbReference type="PROSITE" id="PS51186">
    <property type="entry name" value="GNAT"/>
    <property type="match status" value="1"/>
</dbReference>
<dbReference type="AlphaFoldDB" id="A0A7G1KHI5"/>
<evidence type="ECO:0000259" key="1">
    <source>
        <dbReference type="PROSITE" id="PS51186"/>
    </source>
</evidence>
<sequence length="149" mass="16799">MMSTVALKRSWAADLDTATLYKLLQLRVAVFVVEQKCAYPELDGLDLLPETRHLWLDDEGEIISTLRLLEEHKDGVKSFRIGRLCTTPPARGHGYTTRLLQAALAETGSATVRLNAQTYLIDMYTKHGFKPDGEEYIEDGIPHVPMRRG</sequence>
<proteinExistence type="predicted"/>
<dbReference type="Gene3D" id="3.40.630.30">
    <property type="match status" value="1"/>
</dbReference>
<dbReference type="Pfam" id="PF13673">
    <property type="entry name" value="Acetyltransf_10"/>
    <property type="match status" value="1"/>
</dbReference>
<dbReference type="CDD" id="cd04301">
    <property type="entry name" value="NAT_SF"/>
    <property type="match status" value="1"/>
</dbReference>
<dbReference type="KEGG" id="nwl:NWFMUON74_22320"/>
<evidence type="ECO:0000313" key="2">
    <source>
        <dbReference type="EMBL" id="BCK54460.1"/>
    </source>
</evidence>
<dbReference type="GO" id="GO:0016747">
    <property type="term" value="F:acyltransferase activity, transferring groups other than amino-acyl groups"/>
    <property type="evidence" value="ECO:0007669"/>
    <property type="project" value="InterPro"/>
</dbReference>
<keyword evidence="3" id="KW-1185">Reference proteome</keyword>
<dbReference type="GeneID" id="80346794"/>
<gene>
    <name evidence="2" type="ORF">NWFMUON74_22320</name>
</gene>
<reference evidence="2 3" key="1">
    <citation type="submission" date="2020-08" db="EMBL/GenBank/DDBJ databases">
        <title>Genome Sequencing of Nocardia wallacei strain FMUON74 and assembly.</title>
        <authorList>
            <person name="Toyokawa M."/>
            <person name="Uesaka K."/>
        </authorList>
    </citation>
    <scope>NUCLEOTIDE SEQUENCE [LARGE SCALE GENOMIC DNA]</scope>
    <source>
        <strain evidence="2 3">FMUON74</strain>
    </source>
</reference>
<dbReference type="Proteomes" id="UP000516173">
    <property type="component" value="Chromosome"/>
</dbReference>
<feature type="domain" description="N-acetyltransferase" evidence="1">
    <location>
        <begin position="13"/>
        <end position="149"/>
    </location>
</feature>
<dbReference type="EMBL" id="AP023396">
    <property type="protein sequence ID" value="BCK54460.1"/>
    <property type="molecule type" value="Genomic_DNA"/>
</dbReference>
<dbReference type="InterPro" id="IPR000182">
    <property type="entry name" value="GNAT_dom"/>
</dbReference>